<dbReference type="GO" id="GO:0008270">
    <property type="term" value="F:zinc ion binding"/>
    <property type="evidence" value="ECO:0007669"/>
    <property type="project" value="UniProtKB-KW"/>
</dbReference>
<evidence type="ECO:0000256" key="3">
    <source>
        <dbReference type="ARBA" id="ARBA00022833"/>
    </source>
</evidence>
<protein>
    <recommendedName>
        <fullName evidence="6">MYND-type domain-containing protein</fullName>
    </recommendedName>
</protein>
<feature type="compositionally biased region" description="Basic residues" evidence="5">
    <location>
        <begin position="1"/>
        <end position="19"/>
    </location>
</feature>
<evidence type="ECO:0000256" key="1">
    <source>
        <dbReference type="ARBA" id="ARBA00022723"/>
    </source>
</evidence>
<dbReference type="OrthoDB" id="56618at2759"/>
<dbReference type="AlphaFoldDB" id="K0TEP0"/>
<feature type="compositionally biased region" description="Basic and acidic residues" evidence="5">
    <location>
        <begin position="635"/>
        <end position="644"/>
    </location>
</feature>
<feature type="domain" description="MYND-type" evidence="6">
    <location>
        <begin position="587"/>
        <end position="628"/>
    </location>
</feature>
<dbReference type="InterPro" id="IPR012340">
    <property type="entry name" value="NA-bd_OB-fold"/>
</dbReference>
<keyword evidence="8" id="KW-1185">Reference proteome</keyword>
<accession>K0TEP0</accession>
<proteinExistence type="predicted"/>
<keyword evidence="3" id="KW-0862">Zinc</keyword>
<keyword evidence="2 4" id="KW-0863">Zinc-finger</keyword>
<evidence type="ECO:0000256" key="2">
    <source>
        <dbReference type="ARBA" id="ARBA00022771"/>
    </source>
</evidence>
<sequence>MPSSKKQRGRQKKAKKIKKGAQQPPPQAGLTLPVPGTICARRQCGLPEDATHTQMASALLGEQLADATRATNRTGTEPTATLTPHAVRNMYTAMGNEEARFISLKPVLQVLQVGLKSIKAGEEEFWSYQLSDGANFFMGTLSPSLAHLGRDSSIKYSILRIFRFTIRKRPGGGRFCFISDAEVAGPNPGRAVGNPFWLSEDILGRIAEMDYMATKHALTVFTQFDANFVEAGSLMRHNVVHFLLAMIQKGFRADCMTIKEKHQMDVLFNWFEILSAIVRAAYDMALGTICASIRPVLELFRAPVGVVPEIEYYGTTINYFMSLARLFKIVSGIAETKEFWRDDDFFEFACGAVFWHLDESTNPECHDALSDVSAAGSEFIRHELYSRAVEYCDRSLEFTAQLLSIANMRVCPDDSTFSSNLFQLIKEVSSRSVERDHHLMEVLRFFVCHDCVDEDMIRSIVELAGFFRKNNVPSWWDCPAILYNALRVYDYHGSSDRRMSIAVEAGLIELIVKMNDEQDDDTIIDMMKIVVDLLERGATRGSKLCLSMARVDVEELMRLSVVDVDGSFSHRIEQLVESARELCTRICTCCAASLGVGRIFRCDKCGTVYCSRVCQTKDWTKGGHKKTCSGSDGGHNGRGDRGGYDRGAPQVIAAYGARSTLRTLEELIAFQDSCSIIEDSEDNDSRISDDSFTGGIQVEGCGLSEINGYFRRVGFHDDCPKFCNITTFRGREEVFSLFRCRLTDNTRRWYISIVPMNSQPGTTKDVDFYAALALSHDDYPPAYPPAKGWMSVPHGGGIDPPPTLTGVGFAI</sequence>
<feature type="region of interest" description="Disordered" evidence="5">
    <location>
        <begin position="622"/>
        <end position="645"/>
    </location>
</feature>
<dbReference type="EMBL" id="AGNL01001229">
    <property type="protein sequence ID" value="EJK77163.1"/>
    <property type="molecule type" value="Genomic_DNA"/>
</dbReference>
<feature type="region of interest" description="Disordered" evidence="5">
    <location>
        <begin position="1"/>
        <end position="32"/>
    </location>
</feature>
<evidence type="ECO:0000256" key="4">
    <source>
        <dbReference type="PROSITE-ProRule" id="PRU00134"/>
    </source>
</evidence>
<evidence type="ECO:0000313" key="7">
    <source>
        <dbReference type="EMBL" id="EJK77163.1"/>
    </source>
</evidence>
<reference evidence="7 8" key="1">
    <citation type="journal article" date="2012" name="Genome Biol.">
        <title>Genome and low-iron response of an oceanic diatom adapted to chronic iron limitation.</title>
        <authorList>
            <person name="Lommer M."/>
            <person name="Specht M."/>
            <person name="Roy A.S."/>
            <person name="Kraemer L."/>
            <person name="Andreson R."/>
            <person name="Gutowska M.A."/>
            <person name="Wolf J."/>
            <person name="Bergner S.V."/>
            <person name="Schilhabel M.B."/>
            <person name="Klostermeier U.C."/>
            <person name="Beiko R.G."/>
            <person name="Rosenstiel P."/>
            <person name="Hippler M."/>
            <person name="Laroche J."/>
        </authorList>
    </citation>
    <scope>NUCLEOTIDE SEQUENCE [LARGE SCALE GENOMIC DNA]</scope>
    <source>
        <strain evidence="7 8">CCMP1005</strain>
    </source>
</reference>
<dbReference type="InterPro" id="IPR002893">
    <property type="entry name" value="Znf_MYND"/>
</dbReference>
<keyword evidence="1" id="KW-0479">Metal-binding</keyword>
<gene>
    <name evidence="7" type="ORF">THAOC_01023</name>
</gene>
<name>K0TEP0_THAOC</name>
<evidence type="ECO:0000256" key="5">
    <source>
        <dbReference type="SAM" id="MobiDB-lite"/>
    </source>
</evidence>
<evidence type="ECO:0000313" key="8">
    <source>
        <dbReference type="Proteomes" id="UP000266841"/>
    </source>
</evidence>
<dbReference type="Gene3D" id="6.10.140.2220">
    <property type="match status" value="1"/>
</dbReference>
<organism evidence="7 8">
    <name type="scientific">Thalassiosira oceanica</name>
    <name type="common">Marine diatom</name>
    <dbReference type="NCBI Taxonomy" id="159749"/>
    <lineage>
        <taxon>Eukaryota</taxon>
        <taxon>Sar</taxon>
        <taxon>Stramenopiles</taxon>
        <taxon>Ochrophyta</taxon>
        <taxon>Bacillariophyta</taxon>
        <taxon>Coscinodiscophyceae</taxon>
        <taxon>Thalassiosirophycidae</taxon>
        <taxon>Thalassiosirales</taxon>
        <taxon>Thalassiosiraceae</taxon>
        <taxon>Thalassiosira</taxon>
    </lineage>
</organism>
<dbReference type="SUPFAM" id="SSF144232">
    <property type="entry name" value="HIT/MYND zinc finger-like"/>
    <property type="match status" value="1"/>
</dbReference>
<comment type="caution">
    <text evidence="7">The sequence shown here is derived from an EMBL/GenBank/DDBJ whole genome shotgun (WGS) entry which is preliminary data.</text>
</comment>
<dbReference type="Gene3D" id="2.40.50.140">
    <property type="entry name" value="Nucleic acid-binding proteins"/>
    <property type="match status" value="1"/>
</dbReference>
<dbReference type="Proteomes" id="UP000266841">
    <property type="component" value="Unassembled WGS sequence"/>
</dbReference>
<dbReference type="Pfam" id="PF01753">
    <property type="entry name" value="zf-MYND"/>
    <property type="match status" value="1"/>
</dbReference>
<dbReference type="PROSITE" id="PS50865">
    <property type="entry name" value="ZF_MYND_2"/>
    <property type="match status" value="1"/>
</dbReference>
<evidence type="ECO:0000259" key="6">
    <source>
        <dbReference type="PROSITE" id="PS50865"/>
    </source>
</evidence>